<sequence length="1195" mass="136676">MSLGVTHTLNRRNEGTFRGYKQQRAHDYLYDPVCTFGSETDHTRARFQALASLGRVKKVPEFKTMFSELPHHPRYSLRLDAADPVPAFIDRRWRGLAEQRKEAMRRAGFNPAARGNAGDCDISGADRWKFFKRPLLPFTQLVPPDVVFAVPKSPRFSMEGAQEHVPPAAHRTVHTQTDYRDSEAQTDPYTPKYAVRPGSSPELLTLVTLTWNRGLPAGLAEVQMIERMRQKRAWEASLPPLNDLAQLHKRKRMMEAMERKEWAFRESEIQKKRPGQEGSAEMTPGCRAQQRGLHLDQCCSVCHAAGRRLELLTQLLSQREERQQQLLVKHLDARFAQRQRDKDAKIRKIRKDYVLSIRRLMEKRRNVEGKLRRRGVVEEYCSRGTRASTPVSRIARFPDGDSGPISVKDWLQNTYEGLLVLESTLPLSVTEACIRAPKPRTGSGFVRRVDRREMELVRTHEGVEERDLAVVCLQKLFRGASSQQAVYEGKERRLELIQELRSTHALQQGEQELQKAEKQATLALQRQRELQHHKALEAEALQAGLAGGVVADMLDFLWKELERLQEERRIHAFTLLAERQRRLREAEESGRRQAEERRRREEDEIFRQVVQVHQATVDLYLEDVILGAIERTADEQAREEIHRMAEEINHIAHAMEESLTSVRSEELVAELVYSFLIPEVQKITVRNRVKTSQQQHVRAARHIIHGAVEAATAPPTGTSEYSPLHAPTLPLRLWDTRSPCRPSCLRQPESTVPSKERAADDTMADEDRELRASVSAPAGGGQPKTGEEPLGAPSHCTADTQTEFRESEAQTEPYAPRYAPGPGTPPELLTLASLKTGKCTAPCALTEVEKLEFARRRRAQEMLLPPFNDLTQLAKRERMMMEIEGERWTCREREIQSTTPGWTSCPSNCGSGSSSSRTSPTSAWRIAFVQRQRDKTAKIEKLHKDYFSSLSRLMDSRRDVGGVLETHKIMKEYSAQAKRVFGPRPHKSHAPDLDALLQAVKSKYLGSYEGQYLITYEGLMELEAHIPSSVTELCISAPKPKSFKGFVKRTDRQELKLMRIQQTLKAEKLKVEEKPYRFLRRLEKPRFPALVAEHLPEDDEEDDLPIIFLQKALKGTSFMALVYEGKERRLELIQELRSTHALQQGEQELQKAEKQATLALQRQRELQHHKESEAIGYRWGMVGKVVADMLDFLSE</sequence>
<evidence type="ECO:0000256" key="8">
    <source>
        <dbReference type="SAM" id="MobiDB-lite"/>
    </source>
</evidence>
<dbReference type="PANTHER" id="PTHR22455:SF10">
    <property type="entry name" value="CILIA- AND FLAGELLA-ASSOCIATED PROTEIN 91"/>
    <property type="match status" value="1"/>
</dbReference>
<organism evidence="10 11">
    <name type="scientific">Anguilla anguilla</name>
    <name type="common">European freshwater eel</name>
    <name type="synonym">Muraena anguilla</name>
    <dbReference type="NCBI Taxonomy" id="7936"/>
    <lineage>
        <taxon>Eukaryota</taxon>
        <taxon>Metazoa</taxon>
        <taxon>Chordata</taxon>
        <taxon>Craniata</taxon>
        <taxon>Vertebrata</taxon>
        <taxon>Euteleostomi</taxon>
        <taxon>Actinopterygii</taxon>
        <taxon>Neopterygii</taxon>
        <taxon>Teleostei</taxon>
        <taxon>Anguilliformes</taxon>
        <taxon>Anguillidae</taxon>
        <taxon>Anguilla</taxon>
    </lineage>
</organism>
<comment type="similarity">
    <text evidence="5">Belongs to the CFAP91 family.</text>
</comment>
<evidence type="ECO:0000313" key="11">
    <source>
        <dbReference type="Proteomes" id="UP001044222"/>
    </source>
</evidence>
<evidence type="ECO:0000259" key="9">
    <source>
        <dbReference type="Pfam" id="PF14738"/>
    </source>
</evidence>
<comment type="subcellular location">
    <subcellularLocation>
        <location evidence="1">Cytoplasm</location>
        <location evidence="1">Cytoskeleton</location>
        <location evidence="1">Cilium axoneme</location>
    </subcellularLocation>
</comment>
<evidence type="ECO:0000256" key="7">
    <source>
        <dbReference type="SAM" id="Coils"/>
    </source>
</evidence>
<keyword evidence="7" id="KW-0175">Coiled coil</keyword>
<keyword evidence="3" id="KW-0206">Cytoskeleton</keyword>
<comment type="caution">
    <text evidence="10">The sequence shown here is derived from an EMBL/GenBank/DDBJ whole genome shotgun (WGS) entry which is preliminary data.</text>
</comment>
<accession>A0A9D3MMG2</accession>
<gene>
    <name evidence="10" type="ORF">ANANG_G00053520</name>
</gene>
<keyword evidence="11" id="KW-1185">Reference proteome</keyword>
<dbReference type="InterPro" id="IPR032840">
    <property type="entry name" value="CFAP91_dom"/>
</dbReference>
<evidence type="ECO:0000256" key="6">
    <source>
        <dbReference type="ARBA" id="ARBA00029555"/>
    </source>
</evidence>
<feature type="region of interest" description="Disordered" evidence="8">
    <location>
        <begin position="742"/>
        <end position="828"/>
    </location>
</feature>
<dbReference type="Proteomes" id="UP001044222">
    <property type="component" value="Unassembled WGS sequence"/>
</dbReference>
<dbReference type="EMBL" id="JAFIRN010000003">
    <property type="protein sequence ID" value="KAG5851614.1"/>
    <property type="molecule type" value="Genomic_DNA"/>
</dbReference>
<evidence type="ECO:0000256" key="2">
    <source>
        <dbReference type="ARBA" id="ARBA00022490"/>
    </source>
</evidence>
<evidence type="ECO:0000256" key="5">
    <source>
        <dbReference type="ARBA" id="ARBA00029468"/>
    </source>
</evidence>
<dbReference type="InterPro" id="IPR026720">
    <property type="entry name" value="CFAP91"/>
</dbReference>
<evidence type="ECO:0000256" key="4">
    <source>
        <dbReference type="ARBA" id="ARBA00023273"/>
    </source>
</evidence>
<name>A0A9D3MMG2_ANGAN</name>
<feature type="region of interest" description="Disordered" evidence="8">
    <location>
        <begin position="161"/>
        <end position="195"/>
    </location>
</feature>
<feature type="domain" description="CFAP91" evidence="9">
    <location>
        <begin position="800"/>
        <end position="897"/>
    </location>
</feature>
<evidence type="ECO:0000256" key="3">
    <source>
        <dbReference type="ARBA" id="ARBA00023212"/>
    </source>
</evidence>
<dbReference type="AlphaFoldDB" id="A0A9D3MMG2"/>
<reference evidence="10" key="1">
    <citation type="submission" date="2021-01" db="EMBL/GenBank/DDBJ databases">
        <title>A chromosome-scale assembly of European eel, Anguilla anguilla.</title>
        <authorList>
            <person name="Henkel C."/>
            <person name="Jong-Raadsen S.A."/>
            <person name="Dufour S."/>
            <person name="Weltzien F.-A."/>
            <person name="Palstra A.P."/>
            <person name="Pelster B."/>
            <person name="Spaink H.P."/>
            <person name="Van Den Thillart G.E."/>
            <person name="Jansen H."/>
            <person name="Zahm M."/>
            <person name="Klopp C."/>
            <person name="Cedric C."/>
            <person name="Louis A."/>
            <person name="Berthelot C."/>
            <person name="Parey E."/>
            <person name="Roest Crollius H."/>
            <person name="Montfort J."/>
            <person name="Robinson-Rechavi M."/>
            <person name="Bucao C."/>
            <person name="Bouchez O."/>
            <person name="Gislard M."/>
            <person name="Lluch J."/>
            <person name="Milhes M."/>
            <person name="Lampietro C."/>
            <person name="Lopez Roques C."/>
            <person name="Donnadieu C."/>
            <person name="Braasch I."/>
            <person name="Desvignes T."/>
            <person name="Postlethwait J."/>
            <person name="Bobe J."/>
            <person name="Guiguen Y."/>
            <person name="Dirks R."/>
        </authorList>
    </citation>
    <scope>NUCLEOTIDE SEQUENCE</scope>
    <source>
        <strain evidence="10">Tag_6206</strain>
        <tissue evidence="10">Liver</tissue>
    </source>
</reference>
<dbReference type="GO" id="GO:0005930">
    <property type="term" value="C:axoneme"/>
    <property type="evidence" value="ECO:0007669"/>
    <property type="project" value="UniProtKB-SubCell"/>
</dbReference>
<dbReference type="PANTHER" id="PTHR22455">
    <property type="entry name" value="CILIA- AND FLAGELLA-ASSOCIATED PROTEIN 91"/>
    <property type="match status" value="1"/>
</dbReference>
<feature type="coiled-coil region" evidence="7">
    <location>
        <begin position="577"/>
        <end position="604"/>
    </location>
</feature>
<keyword evidence="2" id="KW-0963">Cytoplasm</keyword>
<proteinExistence type="inferred from homology"/>
<evidence type="ECO:0000256" key="1">
    <source>
        <dbReference type="ARBA" id="ARBA00004430"/>
    </source>
</evidence>
<evidence type="ECO:0000313" key="10">
    <source>
        <dbReference type="EMBL" id="KAG5851614.1"/>
    </source>
</evidence>
<feature type="domain" description="CFAP91" evidence="9">
    <location>
        <begin position="175"/>
        <end position="271"/>
    </location>
</feature>
<protein>
    <recommendedName>
        <fullName evidence="6">Cilia- and flagella-associated protein 91</fullName>
    </recommendedName>
</protein>
<keyword evidence="4" id="KW-0966">Cell projection</keyword>
<dbReference type="Pfam" id="PF14738">
    <property type="entry name" value="CFAP91"/>
    <property type="match status" value="2"/>
</dbReference>